<feature type="compositionally biased region" description="Gly residues" evidence="1">
    <location>
        <begin position="146"/>
        <end position="166"/>
    </location>
</feature>
<protein>
    <submittedName>
        <fullName evidence="3">Uncharacterized membrane protein YvlD (DUF360 family)</fullName>
    </submittedName>
</protein>
<dbReference type="Proteomes" id="UP000525298">
    <property type="component" value="Unassembled WGS sequence"/>
</dbReference>
<evidence type="ECO:0000256" key="1">
    <source>
        <dbReference type="SAM" id="MobiDB-lite"/>
    </source>
</evidence>
<feature type="transmembrane region" description="Helical" evidence="2">
    <location>
        <begin position="56"/>
        <end position="74"/>
    </location>
</feature>
<organism evidence="3 4">
    <name type="scientific">Desulfosalsimonas propionicica</name>
    <dbReference type="NCBI Taxonomy" id="332175"/>
    <lineage>
        <taxon>Bacteria</taxon>
        <taxon>Pseudomonadati</taxon>
        <taxon>Thermodesulfobacteriota</taxon>
        <taxon>Desulfobacteria</taxon>
        <taxon>Desulfobacterales</taxon>
        <taxon>Desulfosalsimonadaceae</taxon>
        <taxon>Desulfosalsimonas</taxon>
    </lineage>
</organism>
<keyword evidence="2" id="KW-0472">Membrane</keyword>
<evidence type="ECO:0000313" key="3">
    <source>
        <dbReference type="EMBL" id="MBA2882961.1"/>
    </source>
</evidence>
<comment type="caution">
    <text evidence="3">The sequence shown here is derived from an EMBL/GenBank/DDBJ whole genome shotgun (WGS) entry which is preliminary data.</text>
</comment>
<feature type="transmembrane region" description="Helical" evidence="2">
    <location>
        <begin position="112"/>
        <end position="134"/>
    </location>
</feature>
<evidence type="ECO:0000313" key="4">
    <source>
        <dbReference type="Proteomes" id="UP000525298"/>
    </source>
</evidence>
<keyword evidence="2" id="KW-0812">Transmembrane</keyword>
<keyword evidence="4" id="KW-1185">Reference proteome</keyword>
<dbReference type="AlphaFoldDB" id="A0A7W0CC19"/>
<proteinExistence type="predicted"/>
<sequence length="182" mass="19350">MRRQTRINIHRFSTGQGPGRGPYDSTLFPIVLAKWLITTAAVFAAAYMIENIEVSGFLSALVAAAAIGLLNLFFRPVLLVLTLPINVMSLGLFTFIINALMLKIASVLTPGFLVVGFWSTVFGSIIISLVSWILNSLLADIQRPGPGSGPGSGPGQGPGSGRGSGPGSDDHIDLEKRGDRWE</sequence>
<dbReference type="PANTHER" id="PTHR37309">
    <property type="entry name" value="SLR0284 PROTEIN"/>
    <property type="match status" value="1"/>
</dbReference>
<keyword evidence="2" id="KW-1133">Transmembrane helix</keyword>
<dbReference type="RefSeq" id="WP_220128423.1">
    <property type="nucleotide sequence ID" value="NZ_JACDUS010000014.1"/>
</dbReference>
<dbReference type="Pfam" id="PF04020">
    <property type="entry name" value="Phage_holin_4_2"/>
    <property type="match status" value="1"/>
</dbReference>
<gene>
    <name evidence="3" type="ORF">HNR65_003317</name>
</gene>
<dbReference type="EMBL" id="JACDUS010000014">
    <property type="protein sequence ID" value="MBA2882961.1"/>
    <property type="molecule type" value="Genomic_DNA"/>
</dbReference>
<dbReference type="PANTHER" id="PTHR37309:SF1">
    <property type="entry name" value="SLR0284 PROTEIN"/>
    <property type="match status" value="1"/>
</dbReference>
<feature type="compositionally biased region" description="Basic and acidic residues" evidence="1">
    <location>
        <begin position="168"/>
        <end position="182"/>
    </location>
</feature>
<name>A0A7W0CC19_9BACT</name>
<evidence type="ECO:0000256" key="2">
    <source>
        <dbReference type="SAM" id="Phobius"/>
    </source>
</evidence>
<dbReference type="InterPro" id="IPR007165">
    <property type="entry name" value="Phage_holin_4_2"/>
</dbReference>
<feature type="transmembrane region" description="Helical" evidence="2">
    <location>
        <begin position="80"/>
        <end position="100"/>
    </location>
</feature>
<accession>A0A7W0CC19</accession>
<reference evidence="3 4" key="1">
    <citation type="submission" date="2020-07" db="EMBL/GenBank/DDBJ databases">
        <title>Genomic Encyclopedia of Type Strains, Phase IV (KMG-IV): sequencing the most valuable type-strain genomes for metagenomic binning, comparative biology and taxonomic classification.</title>
        <authorList>
            <person name="Goeker M."/>
        </authorList>
    </citation>
    <scope>NUCLEOTIDE SEQUENCE [LARGE SCALE GENOMIC DNA]</scope>
    <source>
        <strain evidence="3 4">DSM 17721</strain>
    </source>
</reference>
<feature type="transmembrane region" description="Helical" evidence="2">
    <location>
        <begin position="27"/>
        <end position="49"/>
    </location>
</feature>
<feature type="region of interest" description="Disordered" evidence="1">
    <location>
        <begin position="144"/>
        <end position="182"/>
    </location>
</feature>